<dbReference type="Pfam" id="PF02882">
    <property type="entry name" value="THF_DHG_CYH_C"/>
    <property type="match status" value="1"/>
</dbReference>
<keyword evidence="7 12" id="KW-0521">NADP</keyword>
<evidence type="ECO:0000256" key="10">
    <source>
        <dbReference type="ARBA" id="ARBA00023167"/>
    </source>
</evidence>
<dbReference type="PANTHER" id="PTHR48099">
    <property type="entry name" value="C-1-TETRAHYDROFOLATE SYNTHASE, CYTOPLASMIC-RELATED"/>
    <property type="match status" value="1"/>
</dbReference>
<dbReference type="STRING" id="1121256.SAMN02746089_00401"/>
<dbReference type="GO" id="GO:0009086">
    <property type="term" value="P:methionine biosynthetic process"/>
    <property type="evidence" value="ECO:0007669"/>
    <property type="project" value="UniProtKB-KW"/>
</dbReference>
<dbReference type="OrthoDB" id="9803580at2"/>
<evidence type="ECO:0000256" key="4">
    <source>
        <dbReference type="ARBA" id="ARBA00022605"/>
    </source>
</evidence>
<comment type="subunit">
    <text evidence="2 12">Homodimer.</text>
</comment>
<keyword evidence="11 12" id="KW-0511">Multifunctional enzyme</keyword>
<keyword evidence="3 12" id="KW-0554">One-carbon metabolism</keyword>
<sequence length="287" mass="31315">MAVLDGQTLAKKIRANIKDEIKKFVDMGKRPPGLAVVLVGEDPASQLYVSMKEKACKQVGMYSKKVLLPQDISESELLDNIHDLNEDPNIDGILVQLPLPRGLNEHVINENIKTDKDVDGFSPVNFGKLHLGISGFEPCTPKGIIRLLKEYGIKIEGKNAVVVGRSNIVGKPIAALLLRENATVTICHSKTENLKDYTLRADILVSAVGKAHIIKSDMIKEGAVVVDAGTTKVEGKLYGDCDYENMLAKASWITPVPGGVGPMTIAMLLENTMEAYKKHVFENINSK</sequence>
<dbReference type="PRINTS" id="PR00085">
    <property type="entry name" value="THFDHDRGNASE"/>
</dbReference>
<evidence type="ECO:0000256" key="8">
    <source>
        <dbReference type="ARBA" id="ARBA00023002"/>
    </source>
</evidence>
<dbReference type="Proteomes" id="UP000184088">
    <property type="component" value="Unassembled WGS sequence"/>
</dbReference>
<evidence type="ECO:0000256" key="1">
    <source>
        <dbReference type="ARBA" id="ARBA00004777"/>
    </source>
</evidence>
<dbReference type="HAMAP" id="MF_01576">
    <property type="entry name" value="THF_DHG_CYH"/>
    <property type="match status" value="1"/>
</dbReference>
<comment type="similarity">
    <text evidence="12">Belongs to the tetrahydrofolate dehydrogenase/cyclohydrolase family.</text>
</comment>
<dbReference type="GO" id="GO:0004477">
    <property type="term" value="F:methenyltetrahydrofolate cyclohydrolase activity"/>
    <property type="evidence" value="ECO:0007669"/>
    <property type="project" value="UniProtKB-UniRule"/>
</dbReference>
<evidence type="ECO:0000313" key="15">
    <source>
        <dbReference type="EMBL" id="SHE52683.1"/>
    </source>
</evidence>
<dbReference type="PROSITE" id="PS00766">
    <property type="entry name" value="THF_DHG_CYH_1"/>
    <property type="match status" value="1"/>
</dbReference>
<feature type="binding site" evidence="12">
    <location>
        <position position="230"/>
    </location>
    <ligand>
        <name>NADP(+)</name>
        <dbReference type="ChEBI" id="CHEBI:58349"/>
    </ligand>
</feature>
<dbReference type="NCBIfam" id="NF010783">
    <property type="entry name" value="PRK14186.1"/>
    <property type="match status" value="1"/>
</dbReference>
<dbReference type="Pfam" id="PF00763">
    <property type="entry name" value="THF_DHG_CYH"/>
    <property type="match status" value="1"/>
</dbReference>
<dbReference type="NCBIfam" id="NF008058">
    <property type="entry name" value="PRK10792.1"/>
    <property type="match status" value="1"/>
</dbReference>
<evidence type="ECO:0000259" key="14">
    <source>
        <dbReference type="Pfam" id="PF02882"/>
    </source>
</evidence>
<evidence type="ECO:0000256" key="7">
    <source>
        <dbReference type="ARBA" id="ARBA00022857"/>
    </source>
</evidence>
<dbReference type="GO" id="GO:0006164">
    <property type="term" value="P:purine nucleotide biosynthetic process"/>
    <property type="evidence" value="ECO:0007669"/>
    <property type="project" value="UniProtKB-KW"/>
</dbReference>
<evidence type="ECO:0000256" key="3">
    <source>
        <dbReference type="ARBA" id="ARBA00022563"/>
    </source>
</evidence>
<dbReference type="InterPro" id="IPR020631">
    <property type="entry name" value="THF_DH/CycHdrlase_NAD-bd_dom"/>
</dbReference>
<dbReference type="UniPathway" id="UPA00193"/>
<dbReference type="PROSITE" id="PS00767">
    <property type="entry name" value="THF_DHG_CYH_2"/>
    <property type="match status" value="1"/>
</dbReference>
<dbReference type="EC" id="1.5.1.5" evidence="12"/>
<feature type="domain" description="Tetrahydrofolate dehydrogenase/cyclohydrolase NAD(P)-binding" evidence="14">
    <location>
        <begin position="138"/>
        <end position="279"/>
    </location>
</feature>
<comment type="function">
    <text evidence="12">Catalyzes the oxidation of 5,10-methylenetetrahydrofolate to 5,10-methenyltetrahydrofolate and then the hydrolysis of 5,10-methenyltetrahydrofolate to 10-formyltetrahydrofolate.</text>
</comment>
<evidence type="ECO:0000259" key="13">
    <source>
        <dbReference type="Pfam" id="PF00763"/>
    </source>
</evidence>
<dbReference type="InterPro" id="IPR036291">
    <property type="entry name" value="NAD(P)-bd_dom_sf"/>
</dbReference>
<dbReference type="RefSeq" id="WP_073341422.1">
    <property type="nucleotide sequence ID" value="NZ_FQVH01000002.1"/>
</dbReference>
<proteinExistence type="inferred from homology"/>
<dbReference type="GO" id="GO:0005829">
    <property type="term" value="C:cytosol"/>
    <property type="evidence" value="ECO:0007669"/>
    <property type="project" value="TreeGrafter"/>
</dbReference>
<reference evidence="15 16" key="1">
    <citation type="submission" date="2016-11" db="EMBL/GenBank/DDBJ databases">
        <authorList>
            <person name="Jaros S."/>
            <person name="Januszkiewicz K."/>
            <person name="Wedrychowicz H."/>
        </authorList>
    </citation>
    <scope>NUCLEOTIDE SEQUENCE [LARGE SCALE GENOMIC DNA]</scope>
    <source>
        <strain evidence="15 16">DSM 17918</strain>
    </source>
</reference>
<dbReference type="GO" id="GO:0004488">
    <property type="term" value="F:methylenetetrahydrofolate dehydrogenase (NADP+) activity"/>
    <property type="evidence" value="ECO:0007669"/>
    <property type="project" value="UniProtKB-UniRule"/>
</dbReference>
<evidence type="ECO:0000256" key="2">
    <source>
        <dbReference type="ARBA" id="ARBA00011738"/>
    </source>
</evidence>
<comment type="catalytic activity">
    <reaction evidence="12">
        <text>(6R)-5,10-methylene-5,6,7,8-tetrahydrofolate + NADP(+) = (6R)-5,10-methenyltetrahydrofolate + NADPH</text>
        <dbReference type="Rhea" id="RHEA:22812"/>
        <dbReference type="ChEBI" id="CHEBI:15636"/>
        <dbReference type="ChEBI" id="CHEBI:57455"/>
        <dbReference type="ChEBI" id="CHEBI:57783"/>
        <dbReference type="ChEBI" id="CHEBI:58349"/>
        <dbReference type="EC" id="1.5.1.5"/>
    </reaction>
</comment>
<feature type="binding site" evidence="12">
    <location>
        <begin position="164"/>
        <end position="166"/>
    </location>
    <ligand>
        <name>NADP(+)</name>
        <dbReference type="ChEBI" id="CHEBI:58349"/>
    </ligand>
</feature>
<keyword evidence="5 12" id="KW-0658">Purine biosynthesis</keyword>
<evidence type="ECO:0000256" key="11">
    <source>
        <dbReference type="ARBA" id="ARBA00023268"/>
    </source>
</evidence>
<keyword evidence="8 12" id="KW-0560">Oxidoreductase</keyword>
<keyword evidence="4 12" id="KW-0028">Amino-acid biosynthesis</keyword>
<feature type="domain" description="Tetrahydrofolate dehydrogenase/cyclohydrolase catalytic" evidence="13">
    <location>
        <begin position="4"/>
        <end position="119"/>
    </location>
</feature>
<dbReference type="FunFam" id="3.40.50.10860:FF:000005">
    <property type="entry name" value="C-1-tetrahydrofolate synthase, cytoplasmic, putative"/>
    <property type="match status" value="1"/>
</dbReference>
<gene>
    <name evidence="12" type="primary">folD</name>
    <name evidence="15" type="ORF">SAMN02746089_00401</name>
</gene>
<keyword evidence="6 12" id="KW-0378">Hydrolase</keyword>
<evidence type="ECO:0000256" key="9">
    <source>
        <dbReference type="ARBA" id="ARBA00023102"/>
    </source>
</evidence>
<dbReference type="SUPFAM" id="SSF51735">
    <property type="entry name" value="NAD(P)-binding Rossmann-fold domains"/>
    <property type="match status" value="1"/>
</dbReference>
<name>A0A1M4U7Q4_9THEO</name>
<dbReference type="PANTHER" id="PTHR48099:SF5">
    <property type="entry name" value="C-1-TETRAHYDROFOLATE SYNTHASE, CYTOPLASMIC"/>
    <property type="match status" value="1"/>
</dbReference>
<evidence type="ECO:0000313" key="16">
    <source>
        <dbReference type="Proteomes" id="UP000184088"/>
    </source>
</evidence>
<comment type="caution">
    <text evidence="12">Lacks conserved residue(s) required for the propagation of feature annotation.</text>
</comment>
<keyword evidence="10 12" id="KW-0486">Methionine biosynthesis</keyword>
<comment type="pathway">
    <text evidence="1 12">One-carbon metabolism; tetrahydrofolate interconversion.</text>
</comment>
<keyword evidence="9 12" id="KW-0368">Histidine biosynthesis</keyword>
<accession>A0A1M4U7Q4</accession>
<dbReference type="GO" id="GO:0000105">
    <property type="term" value="P:L-histidine biosynthetic process"/>
    <property type="evidence" value="ECO:0007669"/>
    <property type="project" value="UniProtKB-KW"/>
</dbReference>
<dbReference type="Gene3D" id="3.40.50.10860">
    <property type="entry name" value="Leucine Dehydrogenase, chain A, domain 1"/>
    <property type="match status" value="1"/>
</dbReference>
<dbReference type="EMBL" id="FQVH01000002">
    <property type="protein sequence ID" value="SHE52683.1"/>
    <property type="molecule type" value="Genomic_DNA"/>
</dbReference>
<dbReference type="SUPFAM" id="SSF53223">
    <property type="entry name" value="Aminoacid dehydrogenase-like, N-terminal domain"/>
    <property type="match status" value="1"/>
</dbReference>
<evidence type="ECO:0000256" key="6">
    <source>
        <dbReference type="ARBA" id="ARBA00022801"/>
    </source>
</evidence>
<dbReference type="CDD" id="cd01080">
    <property type="entry name" value="NAD_bind_m-THF_DH_Cyclohyd"/>
    <property type="match status" value="1"/>
</dbReference>
<dbReference type="EC" id="3.5.4.9" evidence="12"/>
<keyword evidence="16" id="KW-1185">Reference proteome</keyword>
<dbReference type="GO" id="GO:0035999">
    <property type="term" value="P:tetrahydrofolate interconversion"/>
    <property type="evidence" value="ECO:0007669"/>
    <property type="project" value="UniProtKB-UniRule"/>
</dbReference>
<evidence type="ECO:0000256" key="5">
    <source>
        <dbReference type="ARBA" id="ARBA00022755"/>
    </source>
</evidence>
<dbReference type="Gene3D" id="3.40.50.720">
    <property type="entry name" value="NAD(P)-binding Rossmann-like Domain"/>
    <property type="match status" value="1"/>
</dbReference>
<comment type="catalytic activity">
    <reaction evidence="12">
        <text>(6R)-5,10-methenyltetrahydrofolate + H2O = (6R)-10-formyltetrahydrofolate + H(+)</text>
        <dbReference type="Rhea" id="RHEA:23700"/>
        <dbReference type="ChEBI" id="CHEBI:15377"/>
        <dbReference type="ChEBI" id="CHEBI:15378"/>
        <dbReference type="ChEBI" id="CHEBI:57455"/>
        <dbReference type="ChEBI" id="CHEBI:195366"/>
        <dbReference type="EC" id="3.5.4.9"/>
    </reaction>
</comment>
<dbReference type="InterPro" id="IPR000672">
    <property type="entry name" value="THF_DH/CycHdrlase"/>
</dbReference>
<dbReference type="FunFam" id="3.40.50.720:FF:000094">
    <property type="entry name" value="Bifunctional protein FolD"/>
    <property type="match status" value="1"/>
</dbReference>
<dbReference type="AlphaFoldDB" id="A0A1M4U7Q4"/>
<dbReference type="InterPro" id="IPR046346">
    <property type="entry name" value="Aminoacid_DH-like_N_sf"/>
</dbReference>
<evidence type="ECO:0000256" key="12">
    <source>
        <dbReference type="HAMAP-Rule" id="MF_01576"/>
    </source>
</evidence>
<dbReference type="InterPro" id="IPR020630">
    <property type="entry name" value="THF_DH/CycHdrlase_cat_dom"/>
</dbReference>
<protein>
    <recommendedName>
        <fullName evidence="12">Bifunctional protein FolD</fullName>
    </recommendedName>
    <domain>
        <recommendedName>
            <fullName evidence="12">Methylenetetrahydrofolate dehydrogenase</fullName>
            <ecNumber evidence="12">1.5.1.5</ecNumber>
        </recommendedName>
    </domain>
    <domain>
        <recommendedName>
            <fullName evidence="12">Methenyltetrahydrofolate cyclohydrolase</fullName>
            <ecNumber evidence="12">3.5.4.9</ecNumber>
        </recommendedName>
    </domain>
</protein>
<organism evidence="15 16">
    <name type="scientific">Caldanaerobius fijiensis DSM 17918</name>
    <dbReference type="NCBI Taxonomy" id="1121256"/>
    <lineage>
        <taxon>Bacteria</taxon>
        <taxon>Bacillati</taxon>
        <taxon>Bacillota</taxon>
        <taxon>Clostridia</taxon>
        <taxon>Thermoanaerobacterales</taxon>
        <taxon>Thermoanaerobacteraceae</taxon>
        <taxon>Caldanaerobius</taxon>
    </lineage>
</organism>
<dbReference type="InterPro" id="IPR020867">
    <property type="entry name" value="THF_DH/CycHdrlase_CS"/>
</dbReference>